<evidence type="ECO:0000256" key="4">
    <source>
        <dbReference type="ARBA" id="ARBA00022525"/>
    </source>
</evidence>
<accession>A0A919R9E9</accession>
<feature type="signal peptide" evidence="9">
    <location>
        <begin position="1"/>
        <end position="29"/>
    </location>
</feature>
<comment type="caution">
    <text evidence="11">The sequence shown here is derived from an EMBL/GenBank/DDBJ whole genome shotgun (WGS) entry which is preliminary data.</text>
</comment>
<dbReference type="InterPro" id="IPR000691">
    <property type="entry name" value="Prot_inh_I16_SSI"/>
</dbReference>
<dbReference type="InterPro" id="IPR023549">
    <property type="entry name" value="Subtilisin_inhibitor"/>
</dbReference>
<comment type="subcellular location">
    <subcellularLocation>
        <location evidence="1">Secreted</location>
    </subcellularLocation>
</comment>
<keyword evidence="7" id="KW-1015">Disulfide bond</keyword>
<keyword evidence="12" id="KW-1185">Reference proteome</keyword>
<name>A0A919R9E9_9ACTN</name>
<organism evidence="11 12">
    <name type="scientific">Sphaerisporangium rufum</name>
    <dbReference type="NCBI Taxonomy" id="1381558"/>
    <lineage>
        <taxon>Bacteria</taxon>
        <taxon>Bacillati</taxon>
        <taxon>Actinomycetota</taxon>
        <taxon>Actinomycetes</taxon>
        <taxon>Streptosporangiales</taxon>
        <taxon>Streptosporangiaceae</taxon>
        <taxon>Sphaerisporangium</taxon>
    </lineage>
</organism>
<dbReference type="PRINTS" id="PR00294">
    <property type="entry name" value="SSBTLNINHBTR"/>
</dbReference>
<dbReference type="SUPFAM" id="SSF55399">
    <property type="entry name" value="Subtilisin inhibitor"/>
    <property type="match status" value="1"/>
</dbReference>
<evidence type="ECO:0000313" key="11">
    <source>
        <dbReference type="EMBL" id="GII80866.1"/>
    </source>
</evidence>
<dbReference type="AlphaFoldDB" id="A0A919R9E9"/>
<comment type="similarity">
    <text evidence="2 8">Belongs to the protease inhibitor I16 (SSI) family.</text>
</comment>
<dbReference type="EMBL" id="BOOU01000081">
    <property type="protein sequence ID" value="GII80866.1"/>
    <property type="molecule type" value="Genomic_DNA"/>
</dbReference>
<evidence type="ECO:0000256" key="7">
    <source>
        <dbReference type="ARBA" id="ARBA00023157"/>
    </source>
</evidence>
<keyword evidence="4" id="KW-0964">Secreted</keyword>
<evidence type="ECO:0000256" key="9">
    <source>
        <dbReference type="SAM" id="SignalP"/>
    </source>
</evidence>
<proteinExistence type="inferred from homology"/>
<evidence type="ECO:0000259" key="10">
    <source>
        <dbReference type="Pfam" id="PF00720"/>
    </source>
</evidence>
<reference evidence="11" key="1">
    <citation type="submission" date="2021-01" db="EMBL/GenBank/DDBJ databases">
        <title>Whole genome shotgun sequence of Sphaerisporangium rufum NBRC 109079.</title>
        <authorList>
            <person name="Komaki H."/>
            <person name="Tamura T."/>
        </authorList>
    </citation>
    <scope>NUCLEOTIDE SEQUENCE</scope>
    <source>
        <strain evidence="11">NBRC 109079</strain>
    </source>
</reference>
<protein>
    <recommendedName>
        <fullName evidence="10">Subtilisin inhibitor domain-containing protein</fullName>
    </recommendedName>
</protein>
<gene>
    <name evidence="11" type="ORF">Sru01_58480</name>
</gene>
<evidence type="ECO:0000313" key="12">
    <source>
        <dbReference type="Proteomes" id="UP000655287"/>
    </source>
</evidence>
<dbReference type="PROSITE" id="PS00999">
    <property type="entry name" value="SSI"/>
    <property type="match status" value="1"/>
</dbReference>
<dbReference type="GO" id="GO:0005576">
    <property type="term" value="C:extracellular region"/>
    <property type="evidence" value="ECO:0007669"/>
    <property type="project" value="UniProtKB-SubCell"/>
</dbReference>
<comment type="subunit">
    <text evidence="3">Homodimer.</text>
</comment>
<dbReference type="Proteomes" id="UP000655287">
    <property type="component" value="Unassembled WGS sequence"/>
</dbReference>
<feature type="chain" id="PRO_5038941351" description="Subtilisin inhibitor domain-containing protein" evidence="9">
    <location>
        <begin position="30"/>
        <end position="145"/>
    </location>
</feature>
<evidence type="ECO:0000256" key="2">
    <source>
        <dbReference type="ARBA" id="ARBA00010472"/>
    </source>
</evidence>
<evidence type="ECO:0000256" key="3">
    <source>
        <dbReference type="ARBA" id="ARBA00011738"/>
    </source>
</evidence>
<keyword evidence="9" id="KW-0732">Signal</keyword>
<evidence type="ECO:0000256" key="1">
    <source>
        <dbReference type="ARBA" id="ARBA00004613"/>
    </source>
</evidence>
<dbReference type="GO" id="GO:0004867">
    <property type="term" value="F:serine-type endopeptidase inhibitor activity"/>
    <property type="evidence" value="ECO:0007669"/>
    <property type="project" value="UniProtKB-KW"/>
</dbReference>
<dbReference type="InterPro" id="IPR036819">
    <property type="entry name" value="Subtilisin_inhibitor-like_sf"/>
</dbReference>
<evidence type="ECO:0000256" key="8">
    <source>
        <dbReference type="RuleBase" id="RU003471"/>
    </source>
</evidence>
<feature type="domain" description="Subtilisin inhibitor" evidence="10">
    <location>
        <begin position="61"/>
        <end position="131"/>
    </location>
</feature>
<sequence>MAGRNRAAARTALLAVPAILLTAAIPAPAPARPAIPAPPAATFPRWLLLARTPGVIPWPPDRVALLTCAPPGGTHPYPAAACAVLTPVQGDLLRLVPRRNVVCPDEYDPVTVLSTGKWDGKTVRSLRVYGNACEMNRNLGVVALF</sequence>
<dbReference type="RefSeq" id="WP_203992222.1">
    <property type="nucleotide sequence ID" value="NZ_BOOU01000081.1"/>
</dbReference>
<evidence type="ECO:0000256" key="5">
    <source>
        <dbReference type="ARBA" id="ARBA00022690"/>
    </source>
</evidence>
<dbReference type="Gene3D" id="3.30.350.10">
    <property type="entry name" value="Subtilisin inhibitor-like"/>
    <property type="match status" value="1"/>
</dbReference>
<dbReference type="Pfam" id="PF00720">
    <property type="entry name" value="SSI"/>
    <property type="match status" value="1"/>
</dbReference>
<evidence type="ECO:0000256" key="6">
    <source>
        <dbReference type="ARBA" id="ARBA00022900"/>
    </source>
</evidence>
<dbReference type="InterPro" id="IPR020054">
    <property type="entry name" value="Prot_inh_SSI_I16_CS"/>
</dbReference>
<keyword evidence="5 8" id="KW-0646">Protease inhibitor</keyword>
<keyword evidence="6 8" id="KW-0722">Serine protease inhibitor</keyword>